<comment type="caution">
    <text evidence="1">The sequence shown here is derived from an EMBL/GenBank/DDBJ whole genome shotgun (WGS) entry which is preliminary data.</text>
</comment>
<name>A0A4Y9Y8N7_9AGAM</name>
<keyword evidence="2" id="KW-1185">Reference proteome</keyword>
<accession>A0A4Y9Y8N7</accession>
<protein>
    <submittedName>
        <fullName evidence="1">Uncharacterized protein</fullName>
    </submittedName>
</protein>
<gene>
    <name evidence="1" type="ORF">EVG20_g7985</name>
</gene>
<evidence type="ECO:0000313" key="1">
    <source>
        <dbReference type="EMBL" id="TFY58896.1"/>
    </source>
</evidence>
<sequence length="75" mass="8004">MARFGGRRSLAAALPLMAAHTLVEKNKFERRHGSDAANDEMTSRQARSPIQYVGLGCASANMNAATGTPSSRLVE</sequence>
<evidence type="ECO:0000313" key="2">
    <source>
        <dbReference type="Proteomes" id="UP000298327"/>
    </source>
</evidence>
<proteinExistence type="predicted"/>
<dbReference type="EMBL" id="SEOQ01000653">
    <property type="protein sequence ID" value="TFY58896.1"/>
    <property type="molecule type" value="Genomic_DNA"/>
</dbReference>
<dbReference type="Proteomes" id="UP000298327">
    <property type="component" value="Unassembled WGS sequence"/>
</dbReference>
<reference evidence="1 2" key="1">
    <citation type="submission" date="2019-02" db="EMBL/GenBank/DDBJ databases">
        <title>Genome sequencing of the rare red list fungi Dentipellis fragilis.</title>
        <authorList>
            <person name="Buettner E."/>
            <person name="Kellner H."/>
        </authorList>
    </citation>
    <scope>NUCLEOTIDE SEQUENCE [LARGE SCALE GENOMIC DNA]</scope>
    <source>
        <strain evidence="1 2">DSM 105465</strain>
    </source>
</reference>
<organism evidence="1 2">
    <name type="scientific">Dentipellis fragilis</name>
    <dbReference type="NCBI Taxonomy" id="205917"/>
    <lineage>
        <taxon>Eukaryota</taxon>
        <taxon>Fungi</taxon>
        <taxon>Dikarya</taxon>
        <taxon>Basidiomycota</taxon>
        <taxon>Agaricomycotina</taxon>
        <taxon>Agaricomycetes</taxon>
        <taxon>Russulales</taxon>
        <taxon>Hericiaceae</taxon>
        <taxon>Dentipellis</taxon>
    </lineage>
</organism>
<dbReference type="AlphaFoldDB" id="A0A4Y9Y8N7"/>